<dbReference type="EMBL" id="QJNS01000358">
    <property type="protein sequence ID" value="RYO78849.1"/>
    <property type="molecule type" value="Genomic_DNA"/>
</dbReference>
<dbReference type="CDD" id="cd00067">
    <property type="entry name" value="GAL4"/>
    <property type="match status" value="1"/>
</dbReference>
<feature type="region of interest" description="Disordered" evidence="2">
    <location>
        <begin position="48"/>
        <end position="93"/>
    </location>
</feature>
<evidence type="ECO:0000313" key="4">
    <source>
        <dbReference type="EMBL" id="RYO78849.1"/>
    </source>
</evidence>
<dbReference type="PROSITE" id="PS50048">
    <property type="entry name" value="ZN2_CY6_FUNGAL_2"/>
    <property type="match status" value="1"/>
</dbReference>
<organism evidence="4 5">
    <name type="scientific">Monosporascus cannonballus</name>
    <dbReference type="NCBI Taxonomy" id="155416"/>
    <lineage>
        <taxon>Eukaryota</taxon>
        <taxon>Fungi</taxon>
        <taxon>Dikarya</taxon>
        <taxon>Ascomycota</taxon>
        <taxon>Pezizomycotina</taxon>
        <taxon>Sordariomycetes</taxon>
        <taxon>Xylariomycetidae</taxon>
        <taxon>Xylariales</taxon>
        <taxon>Xylariales incertae sedis</taxon>
        <taxon>Monosporascus</taxon>
    </lineage>
</organism>
<proteinExistence type="predicted"/>
<feature type="region of interest" description="Disordered" evidence="2">
    <location>
        <begin position="164"/>
        <end position="197"/>
    </location>
</feature>
<evidence type="ECO:0000256" key="1">
    <source>
        <dbReference type="ARBA" id="ARBA00023242"/>
    </source>
</evidence>
<dbReference type="PANTHER" id="PTHR31668:SF4">
    <property type="entry name" value="TRANSCRIPTIONAL ACTIVATOR PROTEIN DAL81"/>
    <property type="match status" value="1"/>
</dbReference>
<dbReference type="SMART" id="SM00066">
    <property type="entry name" value="GAL4"/>
    <property type="match status" value="1"/>
</dbReference>
<dbReference type="PANTHER" id="PTHR31668">
    <property type="entry name" value="GLUCOSE TRANSPORT TRANSCRIPTION REGULATOR RGT1-RELATED-RELATED"/>
    <property type="match status" value="1"/>
</dbReference>
<feature type="domain" description="Zn(2)-C6 fungal-type" evidence="3">
    <location>
        <begin position="19"/>
        <end position="49"/>
    </location>
</feature>
<dbReference type="Pfam" id="PF00172">
    <property type="entry name" value="Zn_clus"/>
    <property type="match status" value="1"/>
</dbReference>
<dbReference type="SUPFAM" id="SSF57701">
    <property type="entry name" value="Zn2/Cys6 DNA-binding domain"/>
    <property type="match status" value="1"/>
</dbReference>
<protein>
    <recommendedName>
        <fullName evidence="3">Zn(2)-C6 fungal-type domain-containing protein</fullName>
    </recommendedName>
</protein>
<dbReference type="Gene3D" id="4.10.240.10">
    <property type="entry name" value="Zn(2)-C6 fungal-type DNA-binding domain"/>
    <property type="match status" value="1"/>
</dbReference>
<keyword evidence="5" id="KW-1185">Reference proteome</keyword>
<name>A0ABY0H0N3_9PEZI</name>
<feature type="compositionally biased region" description="Low complexity" evidence="2">
    <location>
        <begin position="180"/>
        <end position="197"/>
    </location>
</feature>
<reference evidence="4 5" key="1">
    <citation type="submission" date="2018-06" db="EMBL/GenBank/DDBJ databases">
        <title>Complete Genomes of Monosporascus.</title>
        <authorList>
            <person name="Robinson A.J."/>
            <person name="Natvig D.O."/>
        </authorList>
    </citation>
    <scope>NUCLEOTIDE SEQUENCE [LARGE SCALE GENOMIC DNA]</scope>
    <source>
        <strain evidence="4 5">CBS 609.92</strain>
    </source>
</reference>
<dbReference type="Proteomes" id="UP000294003">
    <property type="component" value="Unassembled WGS sequence"/>
</dbReference>
<sequence>MSPTTAASDLLATSPKHRACDECRTRKLACTKEPDGCSRCKREGIVCHYSPQKPMGRPRKRPRDETTDETSADDTPATKNAMTELPPDTADPGMALINMLTGGEDFVFGTSLDSNTLNDSQENGSSPWPFYYTGGDLGDLDFGTPAAPDIAQSFSASHIDPALFMSTDQPAPEPVPALSPPNSASSGTSESSSAAGPVGSCTCIASLYLALDSMQKLPTDDVTEAVRQTRQATRTAYQVVNCVVCALRFEPPTAAHDSGPTTSAISSFQTLMLLATLIPSIVHAYERILAAVDRETACAQRERRQLVFRIGGLGGFWGPIASHECGVTAAYEHREMEPAMWRLAVRALLKLDVYGLSETECAANARDSQLAVAHADPLHLGLKDIVTMMETRSKARHALRDAMFLSGVWPEPPCAFKLHNPGETPTCQQIIAIAKRSVERLVIA</sequence>
<evidence type="ECO:0000259" key="3">
    <source>
        <dbReference type="PROSITE" id="PS50048"/>
    </source>
</evidence>
<evidence type="ECO:0000256" key="2">
    <source>
        <dbReference type="SAM" id="MobiDB-lite"/>
    </source>
</evidence>
<keyword evidence="1" id="KW-0539">Nucleus</keyword>
<dbReference type="PROSITE" id="PS00463">
    <property type="entry name" value="ZN2_CY6_FUNGAL_1"/>
    <property type="match status" value="1"/>
</dbReference>
<comment type="caution">
    <text evidence="4">The sequence shown here is derived from an EMBL/GenBank/DDBJ whole genome shotgun (WGS) entry which is preliminary data.</text>
</comment>
<accession>A0ABY0H0N3</accession>
<dbReference type="InterPro" id="IPR050797">
    <property type="entry name" value="Carb_Metab_Trans_Reg"/>
</dbReference>
<dbReference type="InterPro" id="IPR001138">
    <property type="entry name" value="Zn2Cys6_DnaBD"/>
</dbReference>
<evidence type="ECO:0000313" key="5">
    <source>
        <dbReference type="Proteomes" id="UP000294003"/>
    </source>
</evidence>
<gene>
    <name evidence="4" type="ORF">DL762_008473</name>
</gene>
<dbReference type="InterPro" id="IPR036864">
    <property type="entry name" value="Zn2-C6_fun-type_DNA-bd_sf"/>
</dbReference>